<dbReference type="SUPFAM" id="SSF51735">
    <property type="entry name" value="NAD(P)-binding Rossmann-fold domains"/>
    <property type="match status" value="1"/>
</dbReference>
<dbReference type="PANTHER" id="PTHR43377:SF2">
    <property type="entry name" value="BINDING ROSSMANN FOLD OXIDOREDUCTASE, PUTATIVE (AFU_ORTHOLOGUE AFUA_4G00560)-RELATED"/>
    <property type="match status" value="1"/>
</dbReference>
<dbReference type="Proteomes" id="UP000247810">
    <property type="component" value="Unassembled WGS sequence"/>
</dbReference>
<dbReference type="InterPro" id="IPR000683">
    <property type="entry name" value="Gfo/Idh/MocA-like_OxRdtase_N"/>
</dbReference>
<reference evidence="2 3" key="1">
    <citation type="submission" date="2018-02" db="EMBL/GenBank/DDBJ databases">
        <title>The genomes of Aspergillus section Nigri reveals drivers in fungal speciation.</title>
        <authorList>
            <consortium name="DOE Joint Genome Institute"/>
            <person name="Vesth T.C."/>
            <person name="Nybo J."/>
            <person name="Theobald S."/>
            <person name="Brandl J."/>
            <person name="Frisvad J.C."/>
            <person name="Nielsen K.F."/>
            <person name="Lyhne E.K."/>
            <person name="Kogle M.E."/>
            <person name="Kuo A."/>
            <person name="Riley R."/>
            <person name="Clum A."/>
            <person name="Nolan M."/>
            <person name="Lipzen A."/>
            <person name="Salamov A."/>
            <person name="Henrissat B."/>
            <person name="Wiebenga A."/>
            <person name="De vries R.P."/>
            <person name="Grigoriev I.V."/>
            <person name="Mortensen U.H."/>
            <person name="Andersen M.R."/>
            <person name="Baker S.E."/>
        </authorList>
    </citation>
    <scope>NUCLEOTIDE SEQUENCE [LARGE SCALE GENOMIC DNA]</scope>
    <source>
        <strain evidence="2 3">CBS 707.79</strain>
    </source>
</reference>
<accession>A0A319E907</accession>
<feature type="domain" description="Gfo/Idh/MocA-like oxidoreductase N-terminal" evidence="1">
    <location>
        <begin position="22"/>
        <end position="126"/>
    </location>
</feature>
<name>A0A319E907_9EURO</name>
<evidence type="ECO:0000313" key="3">
    <source>
        <dbReference type="Proteomes" id="UP000247810"/>
    </source>
</evidence>
<dbReference type="Pfam" id="PF01408">
    <property type="entry name" value="GFO_IDH_MocA"/>
    <property type="match status" value="1"/>
</dbReference>
<protein>
    <submittedName>
        <fullName evidence="2">NAD(P)-binding protein</fullName>
    </submittedName>
</protein>
<dbReference type="Gene3D" id="3.30.360.10">
    <property type="entry name" value="Dihydrodipicolinate Reductase, domain 2"/>
    <property type="match status" value="1"/>
</dbReference>
<evidence type="ECO:0000259" key="1">
    <source>
        <dbReference type="Pfam" id="PF01408"/>
    </source>
</evidence>
<dbReference type="InterPro" id="IPR051450">
    <property type="entry name" value="Gfo/Idh/MocA_Oxidoreductases"/>
</dbReference>
<keyword evidence="3" id="KW-1185">Reference proteome</keyword>
<proteinExistence type="predicted"/>
<dbReference type="VEuPathDB" id="FungiDB:BO71DRAFT_427406"/>
<dbReference type="PANTHER" id="PTHR43377">
    <property type="entry name" value="BILIVERDIN REDUCTASE A"/>
    <property type="match status" value="1"/>
</dbReference>
<dbReference type="AlphaFoldDB" id="A0A319E907"/>
<gene>
    <name evidence="2" type="ORF">BO71DRAFT_427406</name>
</gene>
<dbReference type="Gene3D" id="3.40.50.720">
    <property type="entry name" value="NAD(P)-binding Rossmann-like Domain"/>
    <property type="match status" value="1"/>
</dbReference>
<evidence type="ECO:0000313" key="2">
    <source>
        <dbReference type="EMBL" id="PYH97198.1"/>
    </source>
</evidence>
<dbReference type="SUPFAM" id="SSF55347">
    <property type="entry name" value="Glyceraldehyde-3-phosphate dehydrogenase-like, C-terminal domain"/>
    <property type="match status" value="1"/>
</dbReference>
<dbReference type="InterPro" id="IPR036291">
    <property type="entry name" value="NAD(P)-bd_dom_sf"/>
</dbReference>
<sequence>MPGPPMKRYALIGTAIVRGFRATAQLVAFCDTNRTRLAYATTRIQAPAHPAVPTYAAHDFDRMIAETRPDEVIVTTIDRTHHPYIVRALELGCAVISEKPMTIDAPRCLQIFDAGSRTGKPVRVTFNYRYAPHNGRVAELLAEGAIGEVHAVHFEWMLNTSHGADYFRRGHRDKRNSGWGAAVVAMGDLRFYGKENAEGRGERRFYSRTRGSEVAQGDPFALDREGSETLKALYADAEEEDGYFRDQSVFGDGISIEATMGVLVRYRSGAVLTYSLTAYAPWEGFRVNFTGSWCGWLRCCH</sequence>
<dbReference type="EMBL" id="KZ825828">
    <property type="protein sequence ID" value="PYH97198.1"/>
    <property type="molecule type" value="Genomic_DNA"/>
</dbReference>
<organism evidence="2 3">
    <name type="scientific">Aspergillus ellipticus CBS 707.79</name>
    <dbReference type="NCBI Taxonomy" id="1448320"/>
    <lineage>
        <taxon>Eukaryota</taxon>
        <taxon>Fungi</taxon>
        <taxon>Dikarya</taxon>
        <taxon>Ascomycota</taxon>
        <taxon>Pezizomycotina</taxon>
        <taxon>Eurotiomycetes</taxon>
        <taxon>Eurotiomycetidae</taxon>
        <taxon>Eurotiales</taxon>
        <taxon>Aspergillaceae</taxon>
        <taxon>Aspergillus</taxon>
        <taxon>Aspergillus subgen. Circumdati</taxon>
    </lineage>
</organism>
<dbReference type="STRING" id="1448320.A0A319E907"/>
<dbReference type="OrthoDB" id="408743at2759"/>
<dbReference type="GO" id="GO:0000166">
    <property type="term" value="F:nucleotide binding"/>
    <property type="evidence" value="ECO:0007669"/>
    <property type="project" value="InterPro"/>
</dbReference>